<evidence type="ECO:0000256" key="1">
    <source>
        <dbReference type="ARBA" id="ARBA00012928"/>
    </source>
</evidence>
<evidence type="ECO:0000256" key="2">
    <source>
        <dbReference type="ARBA" id="ARBA00022679"/>
    </source>
</evidence>
<dbReference type="AlphaFoldDB" id="A0A8D8LVJ1"/>
<dbReference type="GO" id="GO:0000122">
    <property type="term" value="P:negative regulation of transcription by RNA polymerase II"/>
    <property type="evidence" value="ECO:0007669"/>
    <property type="project" value="TreeGrafter"/>
</dbReference>
<evidence type="ECO:0000256" key="4">
    <source>
        <dbReference type="ARBA" id="ARBA00022833"/>
    </source>
</evidence>
<evidence type="ECO:0000313" key="9">
    <source>
        <dbReference type="EMBL" id="CAG6617070.1"/>
    </source>
</evidence>
<feature type="domain" description="Deacetylase sirtuin-type" evidence="8">
    <location>
        <begin position="27"/>
        <end position="270"/>
    </location>
</feature>
<dbReference type="InterPro" id="IPR003000">
    <property type="entry name" value="Sirtuin"/>
</dbReference>
<dbReference type="EMBL" id="HBUF01037789">
    <property type="protein sequence ID" value="CAG6617070.1"/>
    <property type="molecule type" value="Transcribed_RNA"/>
</dbReference>
<feature type="binding site" evidence="7">
    <location>
        <position position="166"/>
    </location>
    <ligand>
        <name>Zn(2+)</name>
        <dbReference type="ChEBI" id="CHEBI:29105"/>
    </ligand>
</feature>
<reference evidence="9" key="1">
    <citation type="submission" date="2021-05" db="EMBL/GenBank/DDBJ databases">
        <authorList>
            <person name="Alioto T."/>
            <person name="Alioto T."/>
            <person name="Gomez Garrido J."/>
        </authorList>
    </citation>
    <scope>NUCLEOTIDE SEQUENCE</scope>
</reference>
<dbReference type="PANTHER" id="PTHR11085:SF12">
    <property type="entry name" value="NAD-DEPENDENT PROTEIN DEACYLASE SIRTUIN-6"/>
    <property type="match status" value="1"/>
</dbReference>
<feature type="binding site" evidence="7">
    <location>
        <position position="174"/>
    </location>
    <ligand>
        <name>Zn(2+)</name>
        <dbReference type="ChEBI" id="CHEBI:29105"/>
    </ligand>
</feature>
<dbReference type="GO" id="GO:0070403">
    <property type="term" value="F:NAD+ binding"/>
    <property type="evidence" value="ECO:0007669"/>
    <property type="project" value="InterPro"/>
</dbReference>
<dbReference type="InterPro" id="IPR026590">
    <property type="entry name" value="Ssirtuin_cat_dom"/>
</dbReference>
<evidence type="ECO:0000256" key="3">
    <source>
        <dbReference type="ARBA" id="ARBA00022723"/>
    </source>
</evidence>
<proteinExistence type="inferred from homology"/>
<keyword evidence="4 7" id="KW-0862">Zinc</keyword>
<feature type="active site" description="Proton acceptor" evidence="7">
    <location>
        <position position="133"/>
    </location>
</feature>
<dbReference type="SUPFAM" id="SSF52467">
    <property type="entry name" value="DHS-like NAD/FAD-binding domain"/>
    <property type="match status" value="1"/>
</dbReference>
<organism evidence="9">
    <name type="scientific">Cacopsylla melanoneura</name>
    <dbReference type="NCBI Taxonomy" id="428564"/>
    <lineage>
        <taxon>Eukaryota</taxon>
        <taxon>Metazoa</taxon>
        <taxon>Ecdysozoa</taxon>
        <taxon>Arthropoda</taxon>
        <taxon>Hexapoda</taxon>
        <taxon>Insecta</taxon>
        <taxon>Pterygota</taxon>
        <taxon>Neoptera</taxon>
        <taxon>Paraneoptera</taxon>
        <taxon>Hemiptera</taxon>
        <taxon>Sternorrhyncha</taxon>
        <taxon>Psylloidea</taxon>
        <taxon>Psyllidae</taxon>
        <taxon>Psyllinae</taxon>
        <taxon>Cacopsylla</taxon>
    </lineage>
</organism>
<feature type="binding site" evidence="7">
    <location>
        <position position="141"/>
    </location>
    <ligand>
        <name>Zn(2+)</name>
        <dbReference type="ChEBI" id="CHEBI:29105"/>
    </ligand>
</feature>
<accession>A0A8D8LVJ1</accession>
<dbReference type="PROSITE" id="PS50305">
    <property type="entry name" value="SIRTUIN"/>
    <property type="match status" value="1"/>
</dbReference>
<dbReference type="GO" id="GO:0003714">
    <property type="term" value="F:transcription corepressor activity"/>
    <property type="evidence" value="ECO:0007669"/>
    <property type="project" value="TreeGrafter"/>
</dbReference>
<dbReference type="Pfam" id="PF02146">
    <property type="entry name" value="SIR2"/>
    <property type="match status" value="1"/>
</dbReference>
<name>A0A8D8LVJ1_9HEMI</name>
<evidence type="ECO:0000256" key="5">
    <source>
        <dbReference type="ARBA" id="ARBA00023027"/>
    </source>
</evidence>
<keyword evidence="3 7" id="KW-0479">Metal-binding</keyword>
<dbReference type="GO" id="GO:0005634">
    <property type="term" value="C:nucleus"/>
    <property type="evidence" value="ECO:0007669"/>
    <property type="project" value="TreeGrafter"/>
</dbReference>
<keyword evidence="2" id="KW-0808">Transferase</keyword>
<protein>
    <recommendedName>
        <fullName evidence="1">protein acetyllysine N-acetyltransferase</fullName>
        <ecNumber evidence="1">2.3.1.286</ecNumber>
    </recommendedName>
</protein>
<dbReference type="GO" id="GO:0046969">
    <property type="term" value="F:histone H3K9 deacetylase activity, NAD-dependent"/>
    <property type="evidence" value="ECO:0007669"/>
    <property type="project" value="TreeGrafter"/>
</dbReference>
<dbReference type="InterPro" id="IPR050134">
    <property type="entry name" value="NAD-dep_sirtuin_deacylases"/>
</dbReference>
<dbReference type="InterPro" id="IPR029035">
    <property type="entry name" value="DHS-like_NAD/FAD-binding_dom"/>
</dbReference>
<dbReference type="FunFam" id="3.40.50.1220:FF:000038">
    <property type="entry name" value="NAD-dependent protein deacetylase sirtuin-6 isoform X2"/>
    <property type="match status" value="1"/>
</dbReference>
<sequence>MSCSYAEGLSAYENKGKLGEPETFDSKEELARKIRLLSQWIEESKHVVLHTGAGISTSAGIPDFRGPNGVWTLEKKGIKPKINISFDDAVPTPTHMAITELVKQNKVHYIVSQNIDGLHLRSGLSRKHLAELHGNMYVDQCNKCDRQFVRKTATHSVGQKNLHISCPYQGYRPCRGTLHDTILDWEHNLPQKDINLGDYNSSIADLSICLGTTLQINPSGMLPTYTKKYNQGKLVICNLSSTKHDKKADLLIRGYVDDILSGVMKHLNLPIPEYNEKQDPSRTQDRPYQVEWTQQQSDVLKVKRNYEAKMRDNKKRKLSLKNKTDDEDEICDNKMLFKNPSNAKCKCKYILHFASCIFHLAF</sequence>
<feature type="binding site" evidence="7">
    <location>
        <position position="144"/>
    </location>
    <ligand>
        <name>Zn(2+)</name>
        <dbReference type="ChEBI" id="CHEBI:29105"/>
    </ligand>
</feature>
<dbReference type="PANTHER" id="PTHR11085">
    <property type="entry name" value="NAD-DEPENDENT PROTEIN DEACYLASE SIRTUIN-5, MITOCHONDRIAL-RELATED"/>
    <property type="match status" value="1"/>
</dbReference>
<evidence type="ECO:0000256" key="6">
    <source>
        <dbReference type="ARBA" id="ARBA00038170"/>
    </source>
</evidence>
<keyword evidence="5" id="KW-0520">NAD</keyword>
<dbReference type="Gene3D" id="2.20.28.200">
    <property type="match status" value="1"/>
</dbReference>
<evidence type="ECO:0000259" key="8">
    <source>
        <dbReference type="PROSITE" id="PS50305"/>
    </source>
</evidence>
<dbReference type="EC" id="2.3.1.286" evidence="1"/>
<evidence type="ECO:0000256" key="7">
    <source>
        <dbReference type="PROSITE-ProRule" id="PRU00236"/>
    </source>
</evidence>
<dbReference type="GO" id="GO:0046872">
    <property type="term" value="F:metal ion binding"/>
    <property type="evidence" value="ECO:0007669"/>
    <property type="project" value="UniProtKB-KW"/>
</dbReference>
<comment type="similarity">
    <text evidence="6">Belongs to the sirtuin family. Class IV subfamily.</text>
</comment>
<dbReference type="Gene3D" id="3.40.50.1220">
    <property type="entry name" value="TPP-binding domain"/>
    <property type="match status" value="1"/>
</dbReference>
<dbReference type="EMBL" id="HBUF01037788">
    <property type="protein sequence ID" value="CAG6617068.1"/>
    <property type="molecule type" value="Transcribed_RNA"/>
</dbReference>